<keyword evidence="7 11" id="KW-0472">Membrane</keyword>
<evidence type="ECO:0000256" key="11">
    <source>
        <dbReference type="SAM" id="Phobius"/>
    </source>
</evidence>
<keyword evidence="13" id="KW-1185">Reference proteome</keyword>
<dbReference type="GO" id="GO:0005385">
    <property type="term" value="F:zinc ion transmembrane transporter activity"/>
    <property type="evidence" value="ECO:0007669"/>
    <property type="project" value="TreeGrafter"/>
</dbReference>
<protein>
    <recommendedName>
        <fullName evidence="8">Zinc transporter ZIP11</fullName>
    </recommendedName>
    <alternativeName>
        <fullName evidence="9">Solute carrier family 39 member 11</fullName>
    </alternativeName>
    <alternativeName>
        <fullName evidence="10">Zrt- and Irt-like protein 11</fullName>
    </alternativeName>
</protein>
<comment type="caution">
    <text evidence="12">The sequence shown here is derived from an EMBL/GenBank/DDBJ whole genome shotgun (WGS) entry which is preliminary data.</text>
</comment>
<evidence type="ECO:0000256" key="10">
    <source>
        <dbReference type="ARBA" id="ARBA00042973"/>
    </source>
</evidence>
<dbReference type="GO" id="GO:0005886">
    <property type="term" value="C:plasma membrane"/>
    <property type="evidence" value="ECO:0007669"/>
    <property type="project" value="UniProtKB-SubCell"/>
</dbReference>
<gene>
    <name evidence="12" type="ORF">SPHA_492</name>
</gene>
<reference evidence="12" key="1">
    <citation type="submission" date="2021-01" db="EMBL/GenBank/DDBJ databases">
        <authorList>
            <person name="Li R."/>
            <person name="Bekaert M."/>
        </authorList>
    </citation>
    <scope>NUCLEOTIDE SEQUENCE</scope>
    <source>
        <strain evidence="12">Farmed</strain>
    </source>
</reference>
<sequence>MIPGYNSITQAFLGTLFTWALTAVGSGLVFVFRSGQRKILDGSLGFAAGVMTAASYWSLLDPAIEMAQSSGFYGANGQWAFVPVAIGFALGSLFVYTADIFIPHTADSPTSIALAFDTEPKRLKDGDISAQEIQEQSGQQKDASLETSGIEGLAVGVGFGAIGKSKSATFESARNLALGIGIQNFPEGLAVSLPLRGAGLSTLKCFW</sequence>
<dbReference type="InterPro" id="IPR003689">
    <property type="entry name" value="ZIP"/>
</dbReference>
<dbReference type="OrthoDB" id="262547at2759"/>
<evidence type="ECO:0000313" key="13">
    <source>
        <dbReference type="Proteomes" id="UP000597762"/>
    </source>
</evidence>
<dbReference type="EMBL" id="CAHIKZ030000008">
    <property type="protein sequence ID" value="CAE1140047.1"/>
    <property type="molecule type" value="Genomic_DNA"/>
</dbReference>
<feature type="transmembrane region" description="Helical" evidence="11">
    <location>
        <begin position="12"/>
        <end position="32"/>
    </location>
</feature>
<keyword evidence="4 11" id="KW-0812">Transmembrane</keyword>
<feature type="transmembrane region" description="Helical" evidence="11">
    <location>
        <begin position="79"/>
        <end position="102"/>
    </location>
</feature>
<evidence type="ECO:0000256" key="7">
    <source>
        <dbReference type="ARBA" id="ARBA00023136"/>
    </source>
</evidence>
<organism evidence="12 13">
    <name type="scientific">Acanthosepion pharaonis</name>
    <name type="common">Pharaoh cuttlefish</name>
    <name type="synonym">Sepia pharaonis</name>
    <dbReference type="NCBI Taxonomy" id="158019"/>
    <lineage>
        <taxon>Eukaryota</taxon>
        <taxon>Metazoa</taxon>
        <taxon>Spiralia</taxon>
        <taxon>Lophotrochozoa</taxon>
        <taxon>Mollusca</taxon>
        <taxon>Cephalopoda</taxon>
        <taxon>Coleoidea</taxon>
        <taxon>Decapodiformes</taxon>
        <taxon>Sepiida</taxon>
        <taxon>Sepiina</taxon>
        <taxon>Sepiidae</taxon>
        <taxon>Acanthosepion</taxon>
    </lineage>
</organism>
<evidence type="ECO:0000256" key="3">
    <source>
        <dbReference type="ARBA" id="ARBA00022475"/>
    </source>
</evidence>
<evidence type="ECO:0000256" key="4">
    <source>
        <dbReference type="ARBA" id="ARBA00022692"/>
    </source>
</evidence>
<keyword evidence="3" id="KW-1003">Cell membrane</keyword>
<dbReference type="AlphaFoldDB" id="A0A812AMB7"/>
<dbReference type="Proteomes" id="UP000597762">
    <property type="component" value="Unassembled WGS sequence"/>
</dbReference>
<feature type="transmembrane region" description="Helical" evidence="11">
    <location>
        <begin position="39"/>
        <end position="59"/>
    </location>
</feature>
<evidence type="ECO:0000256" key="8">
    <source>
        <dbReference type="ARBA" id="ARBA00040593"/>
    </source>
</evidence>
<dbReference type="PANTHER" id="PTHR11040">
    <property type="entry name" value="ZINC/IRON TRANSPORTER"/>
    <property type="match status" value="1"/>
</dbReference>
<keyword evidence="5" id="KW-0862">Zinc</keyword>
<name>A0A812AMB7_ACAPH</name>
<evidence type="ECO:0000313" key="12">
    <source>
        <dbReference type="EMBL" id="CAE1140047.1"/>
    </source>
</evidence>
<evidence type="ECO:0000256" key="6">
    <source>
        <dbReference type="ARBA" id="ARBA00022989"/>
    </source>
</evidence>
<evidence type="ECO:0000256" key="9">
    <source>
        <dbReference type="ARBA" id="ARBA00042540"/>
    </source>
</evidence>
<dbReference type="Pfam" id="PF02535">
    <property type="entry name" value="Zip"/>
    <property type="match status" value="1"/>
</dbReference>
<dbReference type="PANTHER" id="PTHR11040:SF211">
    <property type="entry name" value="ZINC TRANSPORTER ZIP11"/>
    <property type="match status" value="1"/>
</dbReference>
<evidence type="ECO:0000256" key="2">
    <source>
        <dbReference type="ARBA" id="ARBA00006939"/>
    </source>
</evidence>
<proteinExistence type="inferred from homology"/>
<accession>A0A812AMB7</accession>
<comment type="similarity">
    <text evidence="2">Belongs to the ZIP transporter (TC 2.A.5) family.</text>
</comment>
<keyword evidence="6 11" id="KW-1133">Transmembrane helix</keyword>
<comment type="subcellular location">
    <subcellularLocation>
        <location evidence="1">Cell membrane</location>
        <topology evidence="1">Multi-pass membrane protein</topology>
    </subcellularLocation>
</comment>
<evidence type="ECO:0000256" key="5">
    <source>
        <dbReference type="ARBA" id="ARBA00022833"/>
    </source>
</evidence>
<evidence type="ECO:0000256" key="1">
    <source>
        <dbReference type="ARBA" id="ARBA00004651"/>
    </source>
</evidence>